<organism evidence="1 2">
    <name type="scientific">Eisenbergiella tayi</name>
    <dbReference type="NCBI Taxonomy" id="1432052"/>
    <lineage>
        <taxon>Bacteria</taxon>
        <taxon>Bacillati</taxon>
        <taxon>Bacillota</taxon>
        <taxon>Clostridia</taxon>
        <taxon>Lachnospirales</taxon>
        <taxon>Lachnospiraceae</taxon>
        <taxon>Eisenbergiella</taxon>
    </lineage>
</organism>
<reference evidence="1 2" key="1">
    <citation type="submission" date="2016-07" db="EMBL/GenBank/DDBJ databases">
        <title>Characterization of isolates of Eisenbergiella tayi derived from blood cultures, using whole genome sequencing.</title>
        <authorList>
            <person name="Burdz T."/>
            <person name="Wiebe D."/>
            <person name="Huynh C."/>
            <person name="Bernard K."/>
        </authorList>
    </citation>
    <scope>NUCLEOTIDE SEQUENCE [LARGE SCALE GENOMIC DNA]</scope>
    <source>
        <strain evidence="1 2">NML 120489</strain>
    </source>
</reference>
<comment type="caution">
    <text evidence="1">The sequence shown here is derived from an EMBL/GenBank/DDBJ whole genome shotgun (WGS) entry which is preliminary data.</text>
</comment>
<name>A0A1E3A7P3_9FIRM</name>
<accession>A0A1E3A7P3</accession>
<dbReference type="EMBL" id="MCGI01000007">
    <property type="protein sequence ID" value="ODM04773.1"/>
    <property type="molecule type" value="Genomic_DNA"/>
</dbReference>
<proteinExistence type="predicted"/>
<sequence>MTRKTLYTAIGHFVRRTNGCGRSCPVVLLSGQEYMMDMQEMILWTSLNWRILRREEIGAFYEKTTASGCFSADRTWEMCVDRLLTRGLLVCGSGETEYDALYDLLGSLSIIPTSGSFGLRCLTFLKLVTLDRVPFTAARKLFQSDRRTAEEAQVMQLARQALLSTAEIIKCMEKNISSLPNDHTLLDTIYNDRDTTSDNIASLMKSSASSKPVILAVANLYLRQQIIFERV</sequence>
<dbReference type="AlphaFoldDB" id="A0A1E3A7P3"/>
<dbReference type="Proteomes" id="UP000095003">
    <property type="component" value="Unassembled WGS sequence"/>
</dbReference>
<dbReference type="RefSeq" id="WP_069159255.1">
    <property type="nucleotide sequence ID" value="NZ_JBKXXQ010000016.1"/>
</dbReference>
<evidence type="ECO:0000313" key="1">
    <source>
        <dbReference type="EMBL" id="ODM04773.1"/>
    </source>
</evidence>
<protein>
    <submittedName>
        <fullName evidence="1">Uncharacterized protein</fullName>
    </submittedName>
</protein>
<evidence type="ECO:0000313" key="2">
    <source>
        <dbReference type="Proteomes" id="UP000095003"/>
    </source>
</evidence>
<dbReference type="PATRIC" id="fig|1432052.3.peg.6450"/>
<gene>
    <name evidence="1" type="ORF">BEH84_05836</name>
</gene>